<dbReference type="WBParaSite" id="SPAL_0001361800.1">
    <property type="protein sequence ID" value="SPAL_0001361800.1"/>
    <property type="gene ID" value="SPAL_0001361800"/>
</dbReference>
<accession>A0A0N5C6Q3</accession>
<sequence length="165" mass="18953">MKFKSPKHPKSMKIDDCMIGDTFVMNYLLYECHRWEILAKGYKIIGCVPSNHPNGTVVQIGKKVKDLFFDYICTRNDNTVTFKATGCVFRNVSMAVGARRYHGLLKYECLSNNILYIRETKVLHNYCDKKTPIEECPGIGESIIHSKYGRGSEVAFDVFNRKILN</sequence>
<reference evidence="3" key="1">
    <citation type="submission" date="2017-02" db="UniProtKB">
        <authorList>
            <consortium name="WormBaseParasite"/>
        </authorList>
    </citation>
    <scope>IDENTIFICATION</scope>
</reference>
<keyword evidence="2" id="KW-1185">Reference proteome</keyword>
<evidence type="ECO:0000313" key="3">
    <source>
        <dbReference type="WBParaSite" id="SPAL_0001361800.1"/>
    </source>
</evidence>
<feature type="domain" description="Abnormal cell migration protein 18-like fibronectin type I" evidence="1">
    <location>
        <begin position="54"/>
        <end position="113"/>
    </location>
</feature>
<dbReference type="Pfam" id="PF23003">
    <property type="entry name" value="Fn1_2"/>
    <property type="match status" value="1"/>
</dbReference>
<dbReference type="Proteomes" id="UP000046392">
    <property type="component" value="Unplaced"/>
</dbReference>
<organism evidence="2 3">
    <name type="scientific">Strongyloides papillosus</name>
    <name type="common">Intestinal threadworm</name>
    <dbReference type="NCBI Taxonomy" id="174720"/>
    <lineage>
        <taxon>Eukaryota</taxon>
        <taxon>Metazoa</taxon>
        <taxon>Ecdysozoa</taxon>
        <taxon>Nematoda</taxon>
        <taxon>Chromadorea</taxon>
        <taxon>Rhabditida</taxon>
        <taxon>Tylenchina</taxon>
        <taxon>Panagrolaimomorpha</taxon>
        <taxon>Strongyloidoidea</taxon>
        <taxon>Strongyloididae</taxon>
        <taxon>Strongyloides</taxon>
    </lineage>
</organism>
<evidence type="ECO:0000313" key="2">
    <source>
        <dbReference type="Proteomes" id="UP000046392"/>
    </source>
</evidence>
<dbReference type="InterPro" id="IPR055119">
    <property type="entry name" value="Mig18_Fn1"/>
</dbReference>
<protein>
    <submittedName>
        <fullName evidence="3">DNA-directed RNA polymerase</fullName>
    </submittedName>
</protein>
<name>A0A0N5C6Q3_STREA</name>
<evidence type="ECO:0000259" key="1">
    <source>
        <dbReference type="Pfam" id="PF23003"/>
    </source>
</evidence>
<proteinExistence type="predicted"/>
<dbReference type="AlphaFoldDB" id="A0A0N5C6Q3"/>